<name>A0ABD2K3J2_HETSC</name>
<protein>
    <recommendedName>
        <fullName evidence="9">MICOS complex subunit MIC10</fullName>
    </recommendedName>
</protein>
<evidence type="ECO:0000256" key="7">
    <source>
        <dbReference type="ARBA" id="ARBA00023128"/>
    </source>
</evidence>
<dbReference type="GO" id="GO:0061617">
    <property type="term" value="C:MICOS complex"/>
    <property type="evidence" value="ECO:0007669"/>
    <property type="project" value="UniProtKB-UniRule"/>
</dbReference>
<accession>A0ABD2K3J2</accession>
<organism evidence="10 11">
    <name type="scientific">Heterodera schachtii</name>
    <name type="common">Sugarbeet cyst nematode worm</name>
    <name type="synonym">Tylenchus schachtii</name>
    <dbReference type="NCBI Taxonomy" id="97005"/>
    <lineage>
        <taxon>Eukaryota</taxon>
        <taxon>Metazoa</taxon>
        <taxon>Ecdysozoa</taxon>
        <taxon>Nematoda</taxon>
        <taxon>Chromadorea</taxon>
        <taxon>Rhabditida</taxon>
        <taxon>Tylenchina</taxon>
        <taxon>Tylenchomorpha</taxon>
        <taxon>Tylenchoidea</taxon>
        <taxon>Heteroderidae</taxon>
        <taxon>Heteroderinae</taxon>
        <taxon>Heterodera</taxon>
    </lineage>
</organism>
<reference evidence="10 11" key="1">
    <citation type="submission" date="2024-10" db="EMBL/GenBank/DDBJ databases">
        <authorList>
            <person name="Kim D."/>
        </authorList>
    </citation>
    <scope>NUCLEOTIDE SEQUENCE [LARGE SCALE GENOMIC DNA]</scope>
    <source>
        <strain evidence="10">Taebaek</strain>
    </source>
</reference>
<comment type="similarity">
    <text evidence="3 9">Belongs to the MICOS complex subunit Mic10 family.</text>
</comment>
<proteinExistence type="inferred from homology"/>
<dbReference type="PANTHER" id="PTHR21304">
    <property type="entry name" value="MICOS COMPLEX SUBUNIT MIC10"/>
    <property type="match status" value="1"/>
</dbReference>
<keyword evidence="8" id="KW-0472">Membrane</keyword>
<keyword evidence="7 9" id="KW-0496">Mitochondrion</keyword>
<keyword evidence="11" id="KW-1185">Reference proteome</keyword>
<evidence type="ECO:0000313" key="10">
    <source>
        <dbReference type="EMBL" id="KAL3097454.1"/>
    </source>
</evidence>
<sequence>MSENELGRTLDQCLADTALKILAGGSIGVVTALALFKGKRSWPVWLGTGIGIGMGFNNCQNQLKRDTDKTMAQKSAKNGQMR</sequence>
<evidence type="ECO:0000256" key="4">
    <source>
        <dbReference type="ARBA" id="ARBA00022692"/>
    </source>
</evidence>
<evidence type="ECO:0000256" key="5">
    <source>
        <dbReference type="ARBA" id="ARBA00022792"/>
    </source>
</evidence>
<comment type="subcellular location">
    <subcellularLocation>
        <location evidence="2 9">Mitochondrion inner membrane</location>
        <topology evidence="2 9">Single-pass membrane protein</topology>
    </subcellularLocation>
</comment>
<keyword evidence="4" id="KW-0812">Transmembrane</keyword>
<evidence type="ECO:0000256" key="8">
    <source>
        <dbReference type="ARBA" id="ARBA00023136"/>
    </source>
</evidence>
<dbReference type="InterPro" id="IPR007512">
    <property type="entry name" value="Mic10"/>
</dbReference>
<dbReference type="PANTHER" id="PTHR21304:SF0">
    <property type="entry name" value="MICOS COMPLEX SUBUNIT MIC10"/>
    <property type="match status" value="1"/>
</dbReference>
<evidence type="ECO:0000256" key="9">
    <source>
        <dbReference type="RuleBase" id="RU363011"/>
    </source>
</evidence>
<comment type="subunit">
    <text evidence="9">Component of the mitochondrial contact site and cristae organizing system (MICOS) complex.</text>
</comment>
<keyword evidence="5 9" id="KW-0999">Mitochondrion inner membrane</keyword>
<gene>
    <name evidence="10" type="ORF">niasHS_003902</name>
</gene>
<evidence type="ECO:0000256" key="2">
    <source>
        <dbReference type="ARBA" id="ARBA00004434"/>
    </source>
</evidence>
<dbReference type="AlphaFoldDB" id="A0ABD2K3J2"/>
<evidence type="ECO:0000256" key="1">
    <source>
        <dbReference type="ARBA" id="ARBA00002689"/>
    </source>
</evidence>
<dbReference type="Pfam" id="PF04418">
    <property type="entry name" value="DUF543"/>
    <property type="match status" value="1"/>
</dbReference>
<evidence type="ECO:0000256" key="6">
    <source>
        <dbReference type="ARBA" id="ARBA00022989"/>
    </source>
</evidence>
<comment type="caution">
    <text evidence="10">The sequence shown here is derived from an EMBL/GenBank/DDBJ whole genome shotgun (WGS) entry which is preliminary data.</text>
</comment>
<keyword evidence="6" id="KW-1133">Transmembrane helix</keyword>
<evidence type="ECO:0000313" key="11">
    <source>
        <dbReference type="Proteomes" id="UP001620645"/>
    </source>
</evidence>
<evidence type="ECO:0000256" key="3">
    <source>
        <dbReference type="ARBA" id="ARBA00006792"/>
    </source>
</evidence>
<comment type="function">
    <text evidence="1 9">Component of the MICOS complex, a large protein complex of the mitochondrial inner membrane that plays crucial roles in the maintenance of crista junctions, inner membrane architecture, and formation of contact sites to the outer membrane.</text>
</comment>
<dbReference type="Proteomes" id="UP001620645">
    <property type="component" value="Unassembled WGS sequence"/>
</dbReference>
<dbReference type="EMBL" id="JBICCN010000054">
    <property type="protein sequence ID" value="KAL3097454.1"/>
    <property type="molecule type" value="Genomic_DNA"/>
</dbReference>